<feature type="domain" description="mRNA decay factor PAT1" evidence="1">
    <location>
        <begin position="1"/>
        <end position="66"/>
    </location>
</feature>
<proteinExistence type="predicted"/>
<organism evidence="2 3">
    <name type="scientific">Antrodiella citrinella</name>
    <dbReference type="NCBI Taxonomy" id="2447956"/>
    <lineage>
        <taxon>Eukaryota</taxon>
        <taxon>Fungi</taxon>
        <taxon>Dikarya</taxon>
        <taxon>Basidiomycota</taxon>
        <taxon>Agaricomycotina</taxon>
        <taxon>Agaricomycetes</taxon>
        <taxon>Polyporales</taxon>
        <taxon>Steccherinaceae</taxon>
        <taxon>Antrodiella</taxon>
    </lineage>
</organism>
<dbReference type="Pfam" id="PF09770">
    <property type="entry name" value="PAT1"/>
    <property type="match status" value="1"/>
</dbReference>
<keyword evidence="3" id="KW-1185">Reference proteome</keyword>
<dbReference type="InterPro" id="IPR019167">
    <property type="entry name" value="PAT1_dom"/>
</dbReference>
<evidence type="ECO:0000259" key="1">
    <source>
        <dbReference type="Pfam" id="PF09770"/>
    </source>
</evidence>
<dbReference type="AlphaFoldDB" id="A0A4S4LNH2"/>
<dbReference type="EMBL" id="SGPM01001125">
    <property type="protein sequence ID" value="THH13058.1"/>
    <property type="molecule type" value="Genomic_DNA"/>
</dbReference>
<name>A0A4S4LNH2_9APHY</name>
<reference evidence="2 3" key="1">
    <citation type="submission" date="2019-02" db="EMBL/GenBank/DDBJ databases">
        <title>Genome sequencing of the rare red list fungi Antrodiella citrinella (Flaviporus citrinellus).</title>
        <authorList>
            <person name="Buettner E."/>
            <person name="Kellner H."/>
        </authorList>
    </citation>
    <scope>NUCLEOTIDE SEQUENCE [LARGE SCALE GENOMIC DNA]</scope>
    <source>
        <strain evidence="2 3">DSM 108506</strain>
    </source>
</reference>
<evidence type="ECO:0000313" key="2">
    <source>
        <dbReference type="EMBL" id="THH13058.1"/>
    </source>
</evidence>
<protein>
    <recommendedName>
        <fullName evidence="1">mRNA decay factor PAT1 domain-containing protein</fullName>
    </recommendedName>
</protein>
<dbReference type="OrthoDB" id="74835at2759"/>
<sequence>MAFFGLDQQYDLEEERRRFLEGSRAGAQQEDVAVYTWGEDSYDGLGEALQEGGDELNDETFGGSGAVGK</sequence>
<gene>
    <name evidence="2" type="ORF">EUX98_g9763</name>
</gene>
<evidence type="ECO:0000313" key="3">
    <source>
        <dbReference type="Proteomes" id="UP000308730"/>
    </source>
</evidence>
<comment type="caution">
    <text evidence="2">The sequence shown here is derived from an EMBL/GenBank/DDBJ whole genome shotgun (WGS) entry which is preliminary data.</text>
</comment>
<dbReference type="Proteomes" id="UP000308730">
    <property type="component" value="Unassembled WGS sequence"/>
</dbReference>
<accession>A0A4S4LNH2</accession>